<evidence type="ECO:0000313" key="1">
    <source>
        <dbReference type="EMBL" id="CAE8590287.1"/>
    </source>
</evidence>
<sequence>VKVAAALRHCFLAPPSSSPSDSTRSCESRISEVIAQETFQKARSLARKVKKATDPTVQRNIDELLSRLQKKFGVRPEPSRSSGAMSFSDAELDTMRKELIILSAACDLASSKSTRARLGDCQMMRLKYAIALTLDSCHLLQKFRRLPIGLLVLNTQELPTFRGVAAGILV</sequence>
<gene>
    <name evidence="1" type="ORF">PGLA1383_LOCUS9010</name>
</gene>
<accession>A0A813DNQ7</accession>
<comment type="caution">
    <text evidence="1">The sequence shown here is derived from an EMBL/GenBank/DDBJ whole genome shotgun (WGS) entry which is preliminary data.</text>
</comment>
<dbReference type="AlphaFoldDB" id="A0A813DNQ7"/>
<dbReference type="EMBL" id="CAJNNV010004191">
    <property type="protein sequence ID" value="CAE8590287.1"/>
    <property type="molecule type" value="Genomic_DNA"/>
</dbReference>
<protein>
    <submittedName>
        <fullName evidence="1">Uncharacterized protein</fullName>
    </submittedName>
</protein>
<organism evidence="1 2">
    <name type="scientific">Polarella glacialis</name>
    <name type="common">Dinoflagellate</name>
    <dbReference type="NCBI Taxonomy" id="89957"/>
    <lineage>
        <taxon>Eukaryota</taxon>
        <taxon>Sar</taxon>
        <taxon>Alveolata</taxon>
        <taxon>Dinophyceae</taxon>
        <taxon>Suessiales</taxon>
        <taxon>Suessiaceae</taxon>
        <taxon>Polarella</taxon>
    </lineage>
</organism>
<reference evidence="1" key="1">
    <citation type="submission" date="2021-02" db="EMBL/GenBank/DDBJ databases">
        <authorList>
            <person name="Dougan E. K."/>
            <person name="Rhodes N."/>
            <person name="Thang M."/>
            <person name="Chan C."/>
        </authorList>
    </citation>
    <scope>NUCLEOTIDE SEQUENCE</scope>
</reference>
<keyword evidence="2" id="KW-1185">Reference proteome</keyword>
<proteinExistence type="predicted"/>
<evidence type="ECO:0000313" key="2">
    <source>
        <dbReference type="Proteomes" id="UP000654075"/>
    </source>
</evidence>
<feature type="non-terminal residue" evidence="1">
    <location>
        <position position="170"/>
    </location>
</feature>
<name>A0A813DNQ7_POLGL</name>
<dbReference type="Proteomes" id="UP000654075">
    <property type="component" value="Unassembled WGS sequence"/>
</dbReference>